<accession>A0A6J7Q7W6</accession>
<reference evidence="1" key="1">
    <citation type="submission" date="2020-05" db="EMBL/GenBank/DDBJ databases">
        <authorList>
            <person name="Chiriac C."/>
            <person name="Salcher M."/>
            <person name="Ghai R."/>
            <person name="Kavagutti S V."/>
        </authorList>
    </citation>
    <scope>NUCLEOTIDE SEQUENCE</scope>
</reference>
<sequence>MLVIMENWDIEELLQALFDFKAAGSGNILKIHAAKSRCYPDDSLDNLFNIGGVEADRHRVHATEILKK</sequence>
<evidence type="ECO:0000313" key="1">
    <source>
        <dbReference type="EMBL" id="CAB5010394.1"/>
    </source>
</evidence>
<dbReference type="AlphaFoldDB" id="A0A6J7Q7W6"/>
<organism evidence="1">
    <name type="scientific">freshwater metagenome</name>
    <dbReference type="NCBI Taxonomy" id="449393"/>
    <lineage>
        <taxon>unclassified sequences</taxon>
        <taxon>metagenomes</taxon>
        <taxon>ecological metagenomes</taxon>
    </lineage>
</organism>
<proteinExistence type="predicted"/>
<name>A0A6J7Q7W6_9ZZZZ</name>
<protein>
    <submittedName>
        <fullName evidence="1">Unannotated protein</fullName>
    </submittedName>
</protein>
<dbReference type="EMBL" id="CAFBPJ010000024">
    <property type="protein sequence ID" value="CAB5010394.1"/>
    <property type="molecule type" value="Genomic_DNA"/>
</dbReference>
<gene>
    <name evidence="1" type="ORF">UFOPK4092_00358</name>
</gene>